<dbReference type="AlphaFoldDB" id="A0AAV7WUG3"/>
<gene>
    <name evidence="1" type="ORF">NDU88_003734</name>
</gene>
<comment type="caution">
    <text evidence="1">The sequence shown here is derived from an EMBL/GenBank/DDBJ whole genome shotgun (WGS) entry which is preliminary data.</text>
</comment>
<dbReference type="Proteomes" id="UP001066276">
    <property type="component" value="Chromosome 1_1"/>
</dbReference>
<keyword evidence="2" id="KW-1185">Reference proteome</keyword>
<evidence type="ECO:0000313" key="2">
    <source>
        <dbReference type="Proteomes" id="UP001066276"/>
    </source>
</evidence>
<sequence length="78" mass="9222">MWKLQSSCRKTYLQCVWDVFNFSHTLKIPNAGSVYSDDASLGHTAGLGRWMKCRYGWLHRLAEPEHNGRDFQHRKKRL</sequence>
<organism evidence="1 2">
    <name type="scientific">Pleurodeles waltl</name>
    <name type="common">Iberian ribbed newt</name>
    <dbReference type="NCBI Taxonomy" id="8319"/>
    <lineage>
        <taxon>Eukaryota</taxon>
        <taxon>Metazoa</taxon>
        <taxon>Chordata</taxon>
        <taxon>Craniata</taxon>
        <taxon>Vertebrata</taxon>
        <taxon>Euteleostomi</taxon>
        <taxon>Amphibia</taxon>
        <taxon>Batrachia</taxon>
        <taxon>Caudata</taxon>
        <taxon>Salamandroidea</taxon>
        <taxon>Salamandridae</taxon>
        <taxon>Pleurodelinae</taxon>
        <taxon>Pleurodeles</taxon>
    </lineage>
</organism>
<reference evidence="1" key="1">
    <citation type="journal article" date="2022" name="bioRxiv">
        <title>Sequencing and chromosome-scale assembly of the giantPleurodeles waltlgenome.</title>
        <authorList>
            <person name="Brown T."/>
            <person name="Elewa A."/>
            <person name="Iarovenko S."/>
            <person name="Subramanian E."/>
            <person name="Araus A.J."/>
            <person name="Petzold A."/>
            <person name="Susuki M."/>
            <person name="Suzuki K.-i.T."/>
            <person name="Hayashi T."/>
            <person name="Toyoda A."/>
            <person name="Oliveira C."/>
            <person name="Osipova E."/>
            <person name="Leigh N.D."/>
            <person name="Simon A."/>
            <person name="Yun M.H."/>
        </authorList>
    </citation>
    <scope>NUCLEOTIDE SEQUENCE</scope>
    <source>
        <strain evidence="1">20211129_DDA</strain>
        <tissue evidence="1">Liver</tissue>
    </source>
</reference>
<name>A0AAV7WUG3_PLEWA</name>
<evidence type="ECO:0000313" key="1">
    <source>
        <dbReference type="EMBL" id="KAJ1216128.1"/>
    </source>
</evidence>
<dbReference type="EMBL" id="JANPWB010000001">
    <property type="protein sequence ID" value="KAJ1216128.1"/>
    <property type="molecule type" value="Genomic_DNA"/>
</dbReference>
<proteinExistence type="predicted"/>
<protein>
    <submittedName>
        <fullName evidence="1">Uncharacterized protein</fullName>
    </submittedName>
</protein>
<accession>A0AAV7WUG3</accession>